<dbReference type="Proteomes" id="UP001610990">
    <property type="component" value="Unassembled WGS sequence"/>
</dbReference>
<dbReference type="RefSeq" id="WP_367433006.1">
    <property type="nucleotide sequence ID" value="NZ_CP108413.1"/>
</dbReference>
<keyword evidence="3" id="KW-1185">Reference proteome</keyword>
<reference evidence="2 3" key="1">
    <citation type="submission" date="2024-10" db="EMBL/GenBank/DDBJ databases">
        <title>The Natural Products Discovery Center: Release of the First 8490 Sequenced Strains for Exploring Actinobacteria Biosynthetic Diversity.</title>
        <authorList>
            <person name="Kalkreuter E."/>
            <person name="Kautsar S.A."/>
            <person name="Yang D."/>
            <person name="Bader C.D."/>
            <person name="Teijaro C.N."/>
            <person name="Fluegel L."/>
            <person name="Davis C.M."/>
            <person name="Simpson J.R."/>
            <person name="Lauterbach L."/>
            <person name="Steele A.D."/>
            <person name="Gui C."/>
            <person name="Meng S."/>
            <person name="Li G."/>
            <person name="Viehrig K."/>
            <person name="Ye F."/>
            <person name="Su P."/>
            <person name="Kiefer A.F."/>
            <person name="Nichols A."/>
            <person name="Cepeda A.J."/>
            <person name="Yan W."/>
            <person name="Fan B."/>
            <person name="Jiang Y."/>
            <person name="Adhikari A."/>
            <person name="Zheng C.-J."/>
            <person name="Schuster L."/>
            <person name="Cowan T.M."/>
            <person name="Smanski M.J."/>
            <person name="Chevrette M.G."/>
            <person name="De Carvalho L.P.S."/>
            <person name="Shen B."/>
        </authorList>
    </citation>
    <scope>NUCLEOTIDE SEQUENCE [LARGE SCALE GENOMIC DNA]</scope>
    <source>
        <strain evidence="2 3">NPDC018013</strain>
    </source>
</reference>
<feature type="region of interest" description="Disordered" evidence="1">
    <location>
        <begin position="197"/>
        <end position="219"/>
    </location>
</feature>
<feature type="region of interest" description="Disordered" evidence="1">
    <location>
        <begin position="1"/>
        <end position="23"/>
    </location>
</feature>
<accession>A0ABW7RGY5</accession>
<proteinExistence type="predicted"/>
<dbReference type="InterPro" id="IPR011748">
    <property type="entry name" value="Unchr_phage_tail-like"/>
</dbReference>
<dbReference type="InterPro" id="IPR006521">
    <property type="entry name" value="Tail_protein_I"/>
</dbReference>
<evidence type="ECO:0000313" key="2">
    <source>
        <dbReference type="EMBL" id="MFH8587340.1"/>
    </source>
</evidence>
<dbReference type="NCBIfam" id="TIGR02242">
    <property type="entry name" value="tail_TIGR02242"/>
    <property type="match status" value="1"/>
</dbReference>
<protein>
    <submittedName>
        <fullName evidence="2">Phage tail protein</fullName>
    </submittedName>
</protein>
<feature type="compositionally biased region" description="Polar residues" evidence="1">
    <location>
        <begin position="1"/>
        <end position="11"/>
    </location>
</feature>
<comment type="caution">
    <text evidence="2">The sequence shown here is derived from an EMBL/GenBank/DDBJ whole genome shotgun (WGS) entry which is preliminary data.</text>
</comment>
<dbReference type="EMBL" id="JBIRGH010000015">
    <property type="protein sequence ID" value="MFH8587340.1"/>
    <property type="molecule type" value="Genomic_DNA"/>
</dbReference>
<evidence type="ECO:0000313" key="3">
    <source>
        <dbReference type="Proteomes" id="UP001610990"/>
    </source>
</evidence>
<gene>
    <name evidence="2" type="ORF">ACH4GP_23555</name>
</gene>
<dbReference type="Pfam" id="PF09684">
    <property type="entry name" value="Tail_P2_I"/>
    <property type="match status" value="1"/>
</dbReference>
<sequence>MTTPLSFSKATPGTPAPASYRGTVPDLRSVHPLGDQLPGVYADDDFAQRFVEGLDVVLAPLFNVLDCLDAYFMPALAPEDFVDWLATWVGAELEGTEALPVRRYAVATAVGLHRLRGTSQGLRGALQLAFGVSPEITESGGATWSARPLGGFPGSPRPGLHVTLRVPDPAAVDTHRVRAVVAAARPAHLPFTVEVTGPAAAPSPYVPDNPYAPSAPEGT</sequence>
<evidence type="ECO:0000256" key="1">
    <source>
        <dbReference type="SAM" id="MobiDB-lite"/>
    </source>
</evidence>
<name>A0ABW7RGY5_9ACTN</name>
<organism evidence="2 3">
    <name type="scientific">Streptomyces celluloflavus</name>
    <dbReference type="NCBI Taxonomy" id="58344"/>
    <lineage>
        <taxon>Bacteria</taxon>
        <taxon>Bacillati</taxon>
        <taxon>Actinomycetota</taxon>
        <taxon>Actinomycetes</taxon>
        <taxon>Kitasatosporales</taxon>
        <taxon>Streptomycetaceae</taxon>
        <taxon>Streptomyces</taxon>
    </lineage>
</organism>